<evidence type="ECO:0000313" key="3">
    <source>
        <dbReference type="EMBL" id="VGO13296.1"/>
    </source>
</evidence>
<dbReference type="SUPFAM" id="SSF51445">
    <property type="entry name" value="(Trans)glycosidases"/>
    <property type="match status" value="1"/>
</dbReference>
<dbReference type="Proteomes" id="UP000366872">
    <property type="component" value="Unassembled WGS sequence"/>
</dbReference>
<evidence type="ECO:0008006" key="5">
    <source>
        <dbReference type="Google" id="ProtNLM"/>
    </source>
</evidence>
<evidence type="ECO:0000313" key="4">
    <source>
        <dbReference type="Proteomes" id="UP000366872"/>
    </source>
</evidence>
<dbReference type="EMBL" id="CAAHFG010000001">
    <property type="protein sequence ID" value="VGO13296.1"/>
    <property type="molecule type" value="Genomic_DNA"/>
</dbReference>
<dbReference type="AlphaFoldDB" id="A0A6C2U1N6"/>
<proteinExistence type="predicted"/>
<keyword evidence="1" id="KW-0119">Carbohydrate metabolism</keyword>
<dbReference type="PANTHER" id="PTHR31268:SF32">
    <property type="entry name" value="GALACTINOL--SUCROSE GALACTOSYLTRANSFERASE 2-RELATED"/>
    <property type="match status" value="1"/>
</dbReference>
<dbReference type="PANTHER" id="PTHR31268">
    <property type="match status" value="1"/>
</dbReference>
<dbReference type="InterPro" id="IPR008811">
    <property type="entry name" value="Glycosyl_hydrolases_36"/>
</dbReference>
<dbReference type="Pfam" id="PF05691">
    <property type="entry name" value="Raffinose_syn"/>
    <property type="match status" value="2"/>
</dbReference>
<reference evidence="3 4" key="1">
    <citation type="submission" date="2019-04" db="EMBL/GenBank/DDBJ databases">
        <authorList>
            <person name="Van Vliet M D."/>
        </authorList>
    </citation>
    <scope>NUCLEOTIDE SEQUENCE [LARGE SCALE GENOMIC DNA]</scope>
    <source>
        <strain evidence="3 4">F1</strain>
    </source>
</reference>
<keyword evidence="2" id="KW-0732">Signal</keyword>
<feature type="chain" id="PRO_5025512828" description="Raffinose synthase or seed inhibition protein Sip1" evidence="2">
    <location>
        <begin position="22"/>
        <end position="700"/>
    </location>
</feature>
<sequence length="700" mass="77515">MKIWKYGISFASFVCALGVTAAAPAVIDTSSLKGAGVETLKDFSDSPKNGELARRSIQLPEYKSVLYFSTDGRQRFLSSANRIFPWAADSLATMMDENYKPDAKAREPARQGLMALFELKDGSYLQLQGVCGPETMSILEVADDGSLSVKLMTFGSDSVEGDFPLLAWSRGKDIYSVFHDGAVAVLESDAVKGRAALRHTKAYPEMFNYLGWCSWEQYRRSISSDLLVESMQQIEASEVPIRWVLVDDGHQHQTGFKMGDSRILSFKAHPETFPQGFNPLMDLKSEKIKWMGIWHAMNGQWQGLHPDHEIDELRPYLMPIDKKKWQGEPLPLMMPKGDKASSQKFYDALIGSATEHGFDFVKIDNQNRQIEFYAGKGNPVETVANHAQSLEAAAKKLSGGLVNCFCADLLSVYNTKYSAVSRVSVDYLLNNEPKAKSHLFQSYQNTLWMGQLVWPDHDMFHSCDPVCGRMMAVSKAVAGAPIYVSDAATDFVPELISPLCWKDGRLLRPLAPAVPLPDSVMLSALEVPQAYRVIAPLPHGAASIVSYNLSKAESVIASITAADYTHAGSFIQPSVEPWKIPAEGLFLYDWYEQSGTVLNTAYPVELTGLSDKLVHLCPIKNGWAMVGNIDKYLCPATVLNPEFTQDQISFSLVEGGKVAFYLDNGMPNADGLSFLERSDGLWVTEVPDSMAERVVISRRD</sequence>
<evidence type="ECO:0000256" key="2">
    <source>
        <dbReference type="SAM" id="SignalP"/>
    </source>
</evidence>
<name>A0A6C2U1N6_PONDE</name>
<gene>
    <name evidence="3" type="ORF">PDESU_01852</name>
</gene>
<organism evidence="3 4">
    <name type="scientific">Pontiella desulfatans</name>
    <dbReference type="NCBI Taxonomy" id="2750659"/>
    <lineage>
        <taxon>Bacteria</taxon>
        <taxon>Pseudomonadati</taxon>
        <taxon>Kiritimatiellota</taxon>
        <taxon>Kiritimatiellia</taxon>
        <taxon>Kiritimatiellales</taxon>
        <taxon>Pontiellaceae</taxon>
        <taxon>Pontiella</taxon>
    </lineage>
</organism>
<dbReference type="InterPro" id="IPR013785">
    <property type="entry name" value="Aldolase_TIM"/>
</dbReference>
<protein>
    <recommendedName>
        <fullName evidence="5">Raffinose synthase or seed inhibition protein Sip1</fullName>
    </recommendedName>
</protein>
<accession>A0A6C2U1N6</accession>
<keyword evidence="4" id="KW-1185">Reference proteome</keyword>
<dbReference type="Gene3D" id="3.20.20.70">
    <property type="entry name" value="Aldolase class I"/>
    <property type="match status" value="1"/>
</dbReference>
<feature type="signal peptide" evidence="2">
    <location>
        <begin position="1"/>
        <end position="21"/>
    </location>
</feature>
<dbReference type="RefSeq" id="WP_136078874.1">
    <property type="nucleotide sequence ID" value="NZ_CAAHFG010000001.1"/>
</dbReference>
<evidence type="ECO:0000256" key="1">
    <source>
        <dbReference type="ARBA" id="ARBA00023277"/>
    </source>
</evidence>
<dbReference type="InterPro" id="IPR017853">
    <property type="entry name" value="GH"/>
</dbReference>